<dbReference type="PANTHER" id="PTHR46332">
    <property type="entry name" value="ASPARTATE BETA-HYDROXYLASE DOMAIN-CONTAINING PROTEIN 2"/>
    <property type="match status" value="1"/>
</dbReference>
<evidence type="ECO:0000313" key="6">
    <source>
        <dbReference type="Proteomes" id="UP000635384"/>
    </source>
</evidence>
<keyword evidence="6" id="KW-1185">Reference proteome</keyword>
<keyword evidence="3" id="KW-0560">Oxidoreductase</keyword>
<evidence type="ECO:0000313" key="5">
    <source>
        <dbReference type="EMBL" id="MBD2841824.1"/>
    </source>
</evidence>
<protein>
    <submittedName>
        <fullName evidence="5">Aspartyl/asparaginyl beta-hydroxylase domain-containing protein</fullName>
    </submittedName>
</protein>
<keyword evidence="2" id="KW-0223">Dioxygenase</keyword>
<dbReference type="RefSeq" id="WP_190787329.1">
    <property type="nucleotide sequence ID" value="NZ_JACXLC010000001.1"/>
</dbReference>
<name>A0ABR8KMN3_9SPHN</name>
<dbReference type="InterPro" id="IPR051821">
    <property type="entry name" value="Asp/Asn_beta-hydroxylase"/>
</dbReference>
<dbReference type="InterPro" id="IPR027443">
    <property type="entry name" value="IPNS-like_sf"/>
</dbReference>
<comment type="caution">
    <text evidence="5">The sequence shown here is derived from an EMBL/GenBank/DDBJ whole genome shotgun (WGS) entry which is preliminary data.</text>
</comment>
<dbReference type="EMBL" id="JACXLC010000001">
    <property type="protein sequence ID" value="MBD2841824.1"/>
    <property type="molecule type" value="Genomic_DNA"/>
</dbReference>
<evidence type="ECO:0000256" key="1">
    <source>
        <dbReference type="ARBA" id="ARBA00007730"/>
    </source>
</evidence>
<dbReference type="Proteomes" id="UP000635384">
    <property type="component" value="Unassembled WGS sequence"/>
</dbReference>
<dbReference type="PANTHER" id="PTHR46332:SF5">
    <property type="entry name" value="ASPARTATE BETA-HYDROXYLASE DOMAIN CONTAINING 2"/>
    <property type="match status" value="1"/>
</dbReference>
<dbReference type="InterPro" id="IPR007803">
    <property type="entry name" value="Asp/Arg/Pro-Hydrxlase"/>
</dbReference>
<evidence type="ECO:0000259" key="4">
    <source>
        <dbReference type="Pfam" id="PF05118"/>
    </source>
</evidence>
<dbReference type="Pfam" id="PF05118">
    <property type="entry name" value="Asp_Arg_Hydrox"/>
    <property type="match status" value="1"/>
</dbReference>
<dbReference type="SUPFAM" id="SSF51197">
    <property type="entry name" value="Clavaminate synthase-like"/>
    <property type="match status" value="1"/>
</dbReference>
<feature type="domain" description="Aspartyl/asparaginy/proline hydroxylase" evidence="4">
    <location>
        <begin position="154"/>
        <end position="318"/>
    </location>
</feature>
<proteinExistence type="inferred from homology"/>
<reference evidence="5 6" key="1">
    <citation type="submission" date="2020-09" db="EMBL/GenBank/DDBJ databases">
        <authorList>
            <person name="Yoon J.-W."/>
        </authorList>
    </citation>
    <scope>NUCLEOTIDE SEQUENCE [LARGE SCALE GENOMIC DNA]</scope>
    <source>
        <strain evidence="5 6">KMU-140</strain>
    </source>
</reference>
<evidence type="ECO:0000256" key="2">
    <source>
        <dbReference type="ARBA" id="ARBA00022964"/>
    </source>
</evidence>
<evidence type="ECO:0000256" key="3">
    <source>
        <dbReference type="ARBA" id="ARBA00023002"/>
    </source>
</evidence>
<comment type="similarity">
    <text evidence="1">Belongs to the aspartyl/asparaginyl beta-hydroxylase family.</text>
</comment>
<gene>
    <name evidence="5" type="ORF">IB285_06055</name>
</gene>
<dbReference type="Gene3D" id="2.60.120.330">
    <property type="entry name" value="B-lactam Antibiotic, Isopenicillin N Synthase, Chain"/>
    <property type="match status" value="1"/>
</dbReference>
<sequence>MAIDRPNPAMDEAEADRRLGADRRDALAMLAKADNRMLAGDHRAANAYYGQVGRLAAEGAPINRSELLRARDACEWLARRFGDVIREGLVERGLAVGDMHPRFAKSLALMLGERQREAVYVRYPQMPQMYFYPDLPHVEFADPNSAEWAAMIEAQTDNILSEAKALLAGGADFGPYVKATQDRPQGDVHGMLENSSWSTLDLTDKGAPVPERIELAPKTWSSVSENAPLCDIGNRAPSVMFSMLRAGSRIPPHTGMINTRYVCHLPLIVPGNGALRVGEQKREWEYGKLMMFDDTVEHEAWNDAATDRLVLIFDVWRPEISAEERSQIRTLFEVVDAY</sequence>
<accession>A0ABR8KMN3</accession>
<organism evidence="5 6">
    <name type="scientific">Erythrobacter rubeus</name>
    <dbReference type="NCBI Taxonomy" id="2760803"/>
    <lineage>
        <taxon>Bacteria</taxon>
        <taxon>Pseudomonadati</taxon>
        <taxon>Pseudomonadota</taxon>
        <taxon>Alphaproteobacteria</taxon>
        <taxon>Sphingomonadales</taxon>
        <taxon>Erythrobacteraceae</taxon>
        <taxon>Erythrobacter/Porphyrobacter group</taxon>
        <taxon>Erythrobacter</taxon>
    </lineage>
</organism>